<dbReference type="PROSITE" id="PS50206">
    <property type="entry name" value="RHODANESE_3"/>
    <property type="match status" value="1"/>
</dbReference>
<dbReference type="Pfam" id="PF00581">
    <property type="entry name" value="Rhodanese"/>
    <property type="match status" value="1"/>
</dbReference>
<evidence type="ECO:0000313" key="2">
    <source>
        <dbReference type="EMBL" id="MFC3766769.1"/>
    </source>
</evidence>
<dbReference type="InterPro" id="IPR050229">
    <property type="entry name" value="GlpE_sulfurtransferase"/>
</dbReference>
<gene>
    <name evidence="2" type="ORF">ACFOUW_38490</name>
</gene>
<keyword evidence="3" id="KW-1185">Reference proteome</keyword>
<dbReference type="Proteomes" id="UP001595699">
    <property type="component" value="Unassembled WGS sequence"/>
</dbReference>
<sequence length="121" mass="13340">MNAEFESIDVPTAEAMWRSGDLVVDVRMAEEYASGHIAGAVHVPLDRIPFLLSTLPPGHVIAVCSMGNRSRRAAETFARLGRTSFSLQGGTKAWEAAGLPIERSPSPGPRVRESWWRRLLR</sequence>
<dbReference type="CDD" id="cd00158">
    <property type="entry name" value="RHOD"/>
    <property type="match status" value="1"/>
</dbReference>
<dbReference type="PANTHER" id="PTHR43031">
    <property type="entry name" value="FAD-DEPENDENT OXIDOREDUCTASE"/>
    <property type="match status" value="1"/>
</dbReference>
<dbReference type="SMART" id="SM00450">
    <property type="entry name" value="RHOD"/>
    <property type="match status" value="1"/>
</dbReference>
<proteinExistence type="predicted"/>
<dbReference type="InterPro" id="IPR036873">
    <property type="entry name" value="Rhodanese-like_dom_sf"/>
</dbReference>
<dbReference type="SUPFAM" id="SSF52821">
    <property type="entry name" value="Rhodanese/Cell cycle control phosphatase"/>
    <property type="match status" value="1"/>
</dbReference>
<dbReference type="PANTHER" id="PTHR43031:SF1">
    <property type="entry name" value="PYRIDINE NUCLEOTIDE-DISULPHIDE OXIDOREDUCTASE"/>
    <property type="match status" value="1"/>
</dbReference>
<evidence type="ECO:0000313" key="3">
    <source>
        <dbReference type="Proteomes" id="UP001595699"/>
    </source>
</evidence>
<comment type="caution">
    <text evidence="2">The sequence shown here is derived from an EMBL/GenBank/DDBJ whole genome shotgun (WGS) entry which is preliminary data.</text>
</comment>
<dbReference type="Gene3D" id="3.40.250.10">
    <property type="entry name" value="Rhodanese-like domain"/>
    <property type="match status" value="1"/>
</dbReference>
<evidence type="ECO:0000259" key="1">
    <source>
        <dbReference type="PROSITE" id="PS50206"/>
    </source>
</evidence>
<protein>
    <submittedName>
        <fullName evidence="2">Rhodanese-like domain-containing protein</fullName>
    </submittedName>
</protein>
<accession>A0ABV7YRE0</accession>
<dbReference type="EMBL" id="JBHRZH010000060">
    <property type="protein sequence ID" value="MFC3766769.1"/>
    <property type="molecule type" value="Genomic_DNA"/>
</dbReference>
<name>A0ABV7YRE0_9ACTN</name>
<reference evidence="3" key="1">
    <citation type="journal article" date="2019" name="Int. J. Syst. Evol. Microbiol.">
        <title>The Global Catalogue of Microorganisms (GCM) 10K type strain sequencing project: providing services to taxonomists for standard genome sequencing and annotation.</title>
        <authorList>
            <consortium name="The Broad Institute Genomics Platform"/>
            <consortium name="The Broad Institute Genome Sequencing Center for Infectious Disease"/>
            <person name="Wu L."/>
            <person name="Ma J."/>
        </authorList>
    </citation>
    <scope>NUCLEOTIDE SEQUENCE [LARGE SCALE GENOMIC DNA]</scope>
    <source>
        <strain evidence="3">CGMCC 4.7241</strain>
    </source>
</reference>
<dbReference type="InterPro" id="IPR001763">
    <property type="entry name" value="Rhodanese-like_dom"/>
</dbReference>
<feature type="domain" description="Rhodanese" evidence="1">
    <location>
        <begin position="22"/>
        <end position="103"/>
    </location>
</feature>
<dbReference type="RefSeq" id="WP_205117688.1">
    <property type="nucleotide sequence ID" value="NZ_JAFBCM010000001.1"/>
</dbReference>
<organism evidence="2 3">
    <name type="scientific">Tenggerimyces flavus</name>
    <dbReference type="NCBI Taxonomy" id="1708749"/>
    <lineage>
        <taxon>Bacteria</taxon>
        <taxon>Bacillati</taxon>
        <taxon>Actinomycetota</taxon>
        <taxon>Actinomycetes</taxon>
        <taxon>Propionibacteriales</taxon>
        <taxon>Nocardioidaceae</taxon>
        <taxon>Tenggerimyces</taxon>
    </lineage>
</organism>